<gene>
    <name evidence="4" type="ordered locus">Desac_0361</name>
</gene>
<dbReference type="SMART" id="SM00382">
    <property type="entry name" value="AAA"/>
    <property type="match status" value="2"/>
</dbReference>
<dbReference type="PROSITE" id="PS00211">
    <property type="entry name" value="ABC_TRANSPORTER_1"/>
    <property type="match status" value="1"/>
</dbReference>
<dbReference type="Gene3D" id="3.40.50.300">
    <property type="entry name" value="P-loop containing nucleotide triphosphate hydrolases"/>
    <property type="match status" value="2"/>
</dbReference>
<evidence type="ECO:0000256" key="1">
    <source>
        <dbReference type="ARBA" id="ARBA00022741"/>
    </source>
</evidence>
<dbReference type="AlphaFoldDB" id="F2NER2"/>
<organism evidence="4 5">
    <name type="scientific">Desulfobacca acetoxidans (strain ATCC 700848 / DSM 11109 / ASRB2)</name>
    <dbReference type="NCBI Taxonomy" id="880072"/>
    <lineage>
        <taxon>Bacteria</taxon>
        <taxon>Pseudomonadati</taxon>
        <taxon>Thermodesulfobacteriota</taxon>
        <taxon>Desulfobaccia</taxon>
        <taxon>Desulfobaccales</taxon>
        <taxon>Desulfobaccaceae</taxon>
        <taxon>Desulfobacca</taxon>
    </lineage>
</organism>
<accession>F2NER2</accession>
<dbReference type="InterPro" id="IPR027417">
    <property type="entry name" value="P-loop_NTPase"/>
</dbReference>
<dbReference type="PANTHER" id="PTHR43038:SF3">
    <property type="entry name" value="ABC TRANSPORTER G FAMILY MEMBER 20 ISOFORM X1"/>
    <property type="match status" value="1"/>
</dbReference>
<dbReference type="eggNOG" id="COG1129">
    <property type="taxonomic scope" value="Bacteria"/>
</dbReference>
<dbReference type="GO" id="GO:0005524">
    <property type="term" value="F:ATP binding"/>
    <property type="evidence" value="ECO:0007669"/>
    <property type="project" value="UniProtKB-KW"/>
</dbReference>
<dbReference type="PROSITE" id="PS50893">
    <property type="entry name" value="ABC_TRANSPORTER_2"/>
    <property type="match status" value="2"/>
</dbReference>
<reference evidence="5" key="2">
    <citation type="submission" date="2011-03" db="EMBL/GenBank/DDBJ databases">
        <title>The complete genome of Desulfobacca acetoxidans DSM 11109.</title>
        <authorList>
            <consortium name="US DOE Joint Genome Institute (JGI-PGF)"/>
            <person name="Lucas S."/>
            <person name="Copeland A."/>
            <person name="Lapidus A."/>
            <person name="Bruce D."/>
            <person name="Goodwin L."/>
            <person name="Pitluck S."/>
            <person name="Peters L."/>
            <person name="Kyrpides N."/>
            <person name="Mavromatis K."/>
            <person name="Ivanova N."/>
            <person name="Ovchinnikova G."/>
            <person name="Teshima H."/>
            <person name="Detter J.C."/>
            <person name="Han C."/>
            <person name="Land M."/>
            <person name="Hauser L."/>
            <person name="Markowitz V."/>
            <person name="Cheng J.-F."/>
            <person name="Hugenholtz P."/>
            <person name="Woyke T."/>
            <person name="Wu D."/>
            <person name="Spring S."/>
            <person name="Schueler E."/>
            <person name="Brambilla E."/>
            <person name="Klenk H.-P."/>
            <person name="Eisen J.A."/>
        </authorList>
    </citation>
    <scope>NUCLEOTIDE SEQUENCE [LARGE SCALE GENOMIC DNA]</scope>
    <source>
        <strain evidence="5">ATCC 700848 / DSM 11109 / ASRB2</strain>
    </source>
</reference>
<dbReference type="HOGENOM" id="CLU_000604_83_0_7"/>
<dbReference type="EMBL" id="CP002629">
    <property type="protein sequence ID" value="AEB08252.1"/>
    <property type="molecule type" value="Genomic_DNA"/>
</dbReference>
<evidence type="ECO:0000313" key="5">
    <source>
        <dbReference type="Proteomes" id="UP000000483"/>
    </source>
</evidence>
<feature type="domain" description="ABC transporter" evidence="3">
    <location>
        <begin position="8"/>
        <end position="240"/>
    </location>
</feature>
<evidence type="ECO:0000256" key="2">
    <source>
        <dbReference type="ARBA" id="ARBA00022840"/>
    </source>
</evidence>
<dbReference type="SUPFAM" id="SSF52540">
    <property type="entry name" value="P-loop containing nucleoside triphosphate hydrolases"/>
    <property type="match status" value="2"/>
</dbReference>
<evidence type="ECO:0000313" key="4">
    <source>
        <dbReference type="EMBL" id="AEB08252.1"/>
    </source>
</evidence>
<proteinExistence type="predicted"/>
<dbReference type="Pfam" id="PF00005">
    <property type="entry name" value="ABC_tran"/>
    <property type="match status" value="2"/>
</dbReference>
<dbReference type="RefSeq" id="WP_013705365.1">
    <property type="nucleotide sequence ID" value="NC_015388.1"/>
</dbReference>
<dbReference type="InterPro" id="IPR017871">
    <property type="entry name" value="ABC_transporter-like_CS"/>
</dbReference>
<sequence length="581" mass="64567">MTVAQTIIEVNEIAKSYRQTPAVQGVSFNVRAGEVFGLLGPDGAGKSSLIQMLAGVLRPSGGEAIVAGYSIQADPEAIKTRIGYMPQGLGLNLYDNLSVEENIDFFGDLREVPPDSFKANKAELLHITRLEPFRERLASHLSGGMRQKLALCCTLIHLPQIIFLDEPTTGVDPISRRDFWLIINRLVVERGATVLMTTSYLDEAERCQRVAMLYKGKIIAHGDTAGLQAEAGSDVQGRPCSLEEVFIRAMARQTPEAVWTPTTPSPAPPRTETVIRVEGLTKKFGTFTAVDRVSFEVYRGEIFGFLGPNGAGKTTVIKMLSGILPPTRGQGYITGLEIGADNHQIKTQLGYMSQKFSLYRDLSALENIRLYGRVYGMSWSELASREPEIIALADLQGQEHRLASDLPLGIRQRLALGCAILHRPHLVFLDEPTSGVDPLARRQFWRLIQSLAAEGVTILVSTHYMDEALHCQRLAFIHQGRLAAVGEPEELRQQAEAAWGRRLEVSSPEFGQAFLTLRPHFPRAFLHGSRIYLPTQEPDRDREQIIRLLTASHLRVDRITMSPLSMEDTFIYFIQAEDNVP</sequence>
<keyword evidence="2" id="KW-0067">ATP-binding</keyword>
<dbReference type="OrthoDB" id="9809450at2"/>
<protein>
    <submittedName>
        <fullName evidence="4">Monosaccharide-transporting ATPase</fullName>
        <ecNumber evidence="4">3.6.3.17</ecNumber>
    </submittedName>
</protein>
<keyword evidence="4" id="KW-0378">Hydrolase</keyword>
<feature type="domain" description="ABC transporter" evidence="3">
    <location>
        <begin position="275"/>
        <end position="504"/>
    </location>
</feature>
<dbReference type="InterPro" id="IPR003593">
    <property type="entry name" value="AAA+_ATPase"/>
</dbReference>
<dbReference type="PANTHER" id="PTHR43038">
    <property type="entry name" value="ATP-BINDING CASSETTE, SUB-FAMILY H, MEMBER 1"/>
    <property type="match status" value="1"/>
</dbReference>
<keyword evidence="5" id="KW-1185">Reference proteome</keyword>
<name>F2NER2_DESAR</name>
<dbReference type="Proteomes" id="UP000000483">
    <property type="component" value="Chromosome"/>
</dbReference>
<dbReference type="GO" id="GO:0016887">
    <property type="term" value="F:ATP hydrolysis activity"/>
    <property type="evidence" value="ECO:0007669"/>
    <property type="project" value="InterPro"/>
</dbReference>
<reference evidence="4 5" key="1">
    <citation type="journal article" date="2011" name="Stand. Genomic Sci.">
        <title>Complete genome sequence of the acetate-degrading sulfate reducer Desulfobacca acetoxidans type strain (ASRB2).</title>
        <authorList>
            <person name="Goker M."/>
            <person name="Teshima H."/>
            <person name="Lapidus A."/>
            <person name="Nolan M."/>
            <person name="Lucas S."/>
            <person name="Hammon N."/>
            <person name="Deshpande S."/>
            <person name="Cheng J.F."/>
            <person name="Tapia R."/>
            <person name="Han C."/>
            <person name="Goodwin L."/>
            <person name="Pitluck S."/>
            <person name="Huntemann M."/>
            <person name="Liolios K."/>
            <person name="Ivanova N."/>
            <person name="Pagani I."/>
            <person name="Mavromatis K."/>
            <person name="Ovchinikova G."/>
            <person name="Pati A."/>
            <person name="Chen A."/>
            <person name="Palaniappan K."/>
            <person name="Land M."/>
            <person name="Hauser L."/>
            <person name="Brambilla E.M."/>
            <person name="Rohde M."/>
            <person name="Spring S."/>
            <person name="Detter J.C."/>
            <person name="Woyke T."/>
            <person name="Bristow J."/>
            <person name="Eisen J.A."/>
            <person name="Markowitz V."/>
            <person name="Hugenholtz P."/>
            <person name="Kyrpides N.C."/>
            <person name="Klenk H.P."/>
        </authorList>
    </citation>
    <scope>NUCLEOTIDE SEQUENCE [LARGE SCALE GENOMIC DNA]</scope>
    <source>
        <strain evidence="5">ATCC 700848 / DSM 11109 / ASRB2</strain>
    </source>
</reference>
<keyword evidence="1" id="KW-0547">Nucleotide-binding</keyword>
<dbReference type="CDD" id="cd03230">
    <property type="entry name" value="ABC_DR_subfamily_A"/>
    <property type="match status" value="1"/>
</dbReference>
<dbReference type="KEGG" id="dao:Desac_0361"/>
<evidence type="ECO:0000259" key="3">
    <source>
        <dbReference type="PROSITE" id="PS50893"/>
    </source>
</evidence>
<dbReference type="InterPro" id="IPR003439">
    <property type="entry name" value="ABC_transporter-like_ATP-bd"/>
</dbReference>
<dbReference type="STRING" id="880072.Desac_0361"/>
<dbReference type="EC" id="3.6.3.17" evidence="4"/>